<feature type="transmembrane region" description="Helical" evidence="1">
    <location>
        <begin position="356"/>
        <end position="373"/>
    </location>
</feature>
<organism evidence="2 3">
    <name type="scientific">Weissella confusa</name>
    <name type="common">Lactobacillus confusus</name>
    <dbReference type="NCBI Taxonomy" id="1583"/>
    <lineage>
        <taxon>Bacteria</taxon>
        <taxon>Bacillati</taxon>
        <taxon>Bacillota</taxon>
        <taxon>Bacilli</taxon>
        <taxon>Lactobacillales</taxon>
        <taxon>Lactobacillaceae</taxon>
        <taxon>Weissella</taxon>
    </lineage>
</organism>
<gene>
    <name evidence="2" type="ORF">H7R52_15560</name>
</gene>
<feature type="transmembrane region" description="Helical" evidence="1">
    <location>
        <begin position="529"/>
        <end position="547"/>
    </location>
</feature>
<keyword evidence="1" id="KW-0812">Transmembrane</keyword>
<dbReference type="AlphaFoldDB" id="A0A923NFA6"/>
<feature type="transmembrane region" description="Helical" evidence="1">
    <location>
        <begin position="126"/>
        <end position="147"/>
    </location>
</feature>
<proteinExistence type="predicted"/>
<name>A0A923NFA6_WEICO</name>
<sequence>MRKLSKNSVFWIGIIAIIETLLFFKRGYFSIAGNDLSFQFTRIESLVNAFSHGEWPGLVSFWGNSNTGAAINGMYPWLTSMLFVIPRLVFAGHVYFGWMVGIAIVQFLSGLTMFVTVKRMFSRNGVGFMAGVLYMSSAYHLILIYQRFALAEFLAYSFVPLVFLGLYQILDGDRHGKYTLALGMALIINTHMLTAVTVIPFGALYVLLMWTKKHPNWQQIIEAFKAVLMTIIMMLAVLVPMLIISQKNHILMQQKFWGIDASAVDLVGAGKEAITFNLFGTSSPWTWHLDIVILAVFVIAIIAWLVQLFRGKEKVLSESTILALLAIFAAILPSNVVDWSLLEKFGFALIQFPGRLLTYSGFFIIIFAASVFVKLNNKAILTSFISVSAVVVAVISINLQVNRLQERGGLQPDINNIVTAKSSFLDYSIMPTGMKDKEARIFADTVANNQVSDKYDIVAKNVKSNELGMTINVKNAGEQTLPVFVYKGVKYKVRVDGSVQPVETKQGLLTVHADKIGETAITISAVTPTWLIIVDVLTLISIGFVLYKMAK</sequence>
<evidence type="ECO:0000313" key="2">
    <source>
        <dbReference type="EMBL" id="MBC6499542.1"/>
    </source>
</evidence>
<feature type="transmembrane region" description="Helical" evidence="1">
    <location>
        <begin position="95"/>
        <end position="114"/>
    </location>
</feature>
<accession>A0A923NFA6</accession>
<feature type="transmembrane region" description="Helical" evidence="1">
    <location>
        <begin position="9"/>
        <end position="28"/>
    </location>
</feature>
<comment type="caution">
    <text evidence="2">The sequence shown here is derived from an EMBL/GenBank/DDBJ whole genome shotgun (WGS) entry which is preliminary data.</text>
</comment>
<feature type="transmembrane region" description="Helical" evidence="1">
    <location>
        <begin position="182"/>
        <end position="211"/>
    </location>
</feature>
<feature type="transmembrane region" description="Helical" evidence="1">
    <location>
        <begin position="315"/>
        <end position="336"/>
    </location>
</feature>
<reference evidence="2" key="1">
    <citation type="submission" date="2020-08" db="EMBL/GenBank/DDBJ databases">
        <title>Complete genome sequence of Weissella confusa strain FS54 provides insights into metabolic potential.</title>
        <authorList>
            <person name="Fhoula I."/>
            <person name="Najjari A."/>
            <person name="Lekired A."/>
            <person name="Bessrour-Aouam N."/>
            <person name="Jaballah S."/>
            <person name="Klibi N."/>
            <person name="Ouzari H.-I."/>
        </authorList>
    </citation>
    <scope>NUCLEOTIDE SEQUENCE</scope>
    <source>
        <strain evidence="2">FS54</strain>
    </source>
</reference>
<evidence type="ECO:0000313" key="3">
    <source>
        <dbReference type="Proteomes" id="UP000650485"/>
    </source>
</evidence>
<feature type="transmembrane region" description="Helical" evidence="1">
    <location>
        <begin position="153"/>
        <end position="170"/>
    </location>
</feature>
<evidence type="ECO:0000256" key="1">
    <source>
        <dbReference type="SAM" id="Phobius"/>
    </source>
</evidence>
<dbReference type="Proteomes" id="UP000650485">
    <property type="component" value="Unassembled WGS sequence"/>
</dbReference>
<evidence type="ECO:0008006" key="4">
    <source>
        <dbReference type="Google" id="ProtNLM"/>
    </source>
</evidence>
<protein>
    <recommendedName>
        <fullName evidence="4">Membrane protein 6-pyruvoyl-tetrahydropterin synthase-related domain-containing protein</fullName>
    </recommendedName>
</protein>
<feature type="transmembrane region" description="Helical" evidence="1">
    <location>
        <begin position="223"/>
        <end position="244"/>
    </location>
</feature>
<feature type="transmembrane region" description="Helical" evidence="1">
    <location>
        <begin position="285"/>
        <end position="306"/>
    </location>
</feature>
<keyword evidence="1" id="KW-0472">Membrane</keyword>
<dbReference type="EMBL" id="JACSZT010000020">
    <property type="protein sequence ID" value="MBC6499542.1"/>
    <property type="molecule type" value="Genomic_DNA"/>
</dbReference>
<feature type="transmembrane region" description="Helical" evidence="1">
    <location>
        <begin position="380"/>
        <end position="399"/>
    </location>
</feature>
<keyword evidence="1" id="KW-1133">Transmembrane helix</keyword>